<reference evidence="4" key="1">
    <citation type="submission" date="2020-12" db="EMBL/GenBank/DDBJ databases">
        <title>Metabolic potential, ecology and presence of endohyphal bacteria is reflected in genomic diversity of Mucoromycotina.</title>
        <authorList>
            <person name="Muszewska A."/>
            <person name="Okrasinska A."/>
            <person name="Steczkiewicz K."/>
            <person name="Drgas O."/>
            <person name="Orlowska M."/>
            <person name="Perlinska-Lenart U."/>
            <person name="Aleksandrzak-Piekarczyk T."/>
            <person name="Szatraj K."/>
            <person name="Zielenkiewicz U."/>
            <person name="Pilsyk S."/>
            <person name="Malc E."/>
            <person name="Mieczkowski P."/>
            <person name="Kruszewska J.S."/>
            <person name="Biernat P."/>
            <person name="Pawlowska J."/>
        </authorList>
    </citation>
    <scope>NUCLEOTIDE SEQUENCE</scope>
    <source>
        <strain evidence="4">WA0000017839</strain>
    </source>
</reference>
<evidence type="ECO:0000313" key="5">
    <source>
        <dbReference type="Proteomes" id="UP000603453"/>
    </source>
</evidence>
<feature type="signal peptide" evidence="3">
    <location>
        <begin position="1"/>
        <end position="20"/>
    </location>
</feature>
<feature type="compositionally biased region" description="Low complexity" evidence="1">
    <location>
        <begin position="167"/>
        <end position="198"/>
    </location>
</feature>
<evidence type="ECO:0008006" key="6">
    <source>
        <dbReference type="Google" id="ProtNLM"/>
    </source>
</evidence>
<sequence length="379" mass="42476">MFILPFYFCTCFLLIKGTFASFNLLNKRQAIASRTCGEQNNTVSICSPFDTSIWYNDTDQAITWKYNNPVFTQYTELDLYLLSRNSSSDEYETVKKWAKLEKSKGIIVQHIDDSWYPTSLADNSGDIPLTMYMYIVGADLDLQTDLDLIPTEHNFFPAPQPFTLIQNSRNTTTTTNTTSTPTDTTRSSPTNTESNESNIPSSSKKLAGWAIAVIVIVIVLFFLTLAALIWAYKRYKNKKQLNGATAKNMGADDEKIPVLTPNKNESNVAIATSVTTAAVAAKGDNRDIASIHSSTQQLWSPRSLSPRHDEISFITTSEKPLQQPLGLHSEANQSSSILSSTDALMIADTFRQFMRKPDWNEELELNEQAKKKISTKEDI</sequence>
<evidence type="ECO:0000256" key="3">
    <source>
        <dbReference type="SAM" id="SignalP"/>
    </source>
</evidence>
<feature type="region of interest" description="Disordered" evidence="1">
    <location>
        <begin position="166"/>
        <end position="201"/>
    </location>
</feature>
<dbReference type="Proteomes" id="UP000603453">
    <property type="component" value="Unassembled WGS sequence"/>
</dbReference>
<keyword evidence="2" id="KW-0472">Membrane</keyword>
<name>A0A8H7QS38_9FUNG</name>
<dbReference type="OrthoDB" id="5594955at2759"/>
<evidence type="ECO:0000256" key="2">
    <source>
        <dbReference type="SAM" id="Phobius"/>
    </source>
</evidence>
<evidence type="ECO:0000256" key="1">
    <source>
        <dbReference type="SAM" id="MobiDB-lite"/>
    </source>
</evidence>
<keyword evidence="5" id="KW-1185">Reference proteome</keyword>
<gene>
    <name evidence="4" type="ORF">INT47_002358</name>
</gene>
<keyword evidence="3" id="KW-0732">Signal</keyword>
<accession>A0A8H7QS38</accession>
<keyword evidence="2" id="KW-1133">Transmembrane helix</keyword>
<dbReference type="AlphaFoldDB" id="A0A8H7QS38"/>
<feature type="chain" id="PRO_5034558750" description="Mid2 domain-containing protein" evidence="3">
    <location>
        <begin position="21"/>
        <end position="379"/>
    </location>
</feature>
<comment type="caution">
    <text evidence="4">The sequence shown here is derived from an EMBL/GenBank/DDBJ whole genome shotgun (WGS) entry which is preliminary data.</text>
</comment>
<protein>
    <recommendedName>
        <fullName evidence="6">Mid2 domain-containing protein</fullName>
    </recommendedName>
</protein>
<proteinExistence type="predicted"/>
<feature type="transmembrane region" description="Helical" evidence="2">
    <location>
        <begin position="206"/>
        <end position="232"/>
    </location>
</feature>
<keyword evidence="2" id="KW-0812">Transmembrane</keyword>
<organism evidence="4 5">
    <name type="scientific">Mucor saturninus</name>
    <dbReference type="NCBI Taxonomy" id="64648"/>
    <lineage>
        <taxon>Eukaryota</taxon>
        <taxon>Fungi</taxon>
        <taxon>Fungi incertae sedis</taxon>
        <taxon>Mucoromycota</taxon>
        <taxon>Mucoromycotina</taxon>
        <taxon>Mucoromycetes</taxon>
        <taxon>Mucorales</taxon>
        <taxon>Mucorineae</taxon>
        <taxon>Mucoraceae</taxon>
        <taxon>Mucor</taxon>
    </lineage>
</organism>
<dbReference type="EMBL" id="JAEPRD010000124">
    <property type="protein sequence ID" value="KAG2197651.1"/>
    <property type="molecule type" value="Genomic_DNA"/>
</dbReference>
<evidence type="ECO:0000313" key="4">
    <source>
        <dbReference type="EMBL" id="KAG2197651.1"/>
    </source>
</evidence>